<dbReference type="InterPro" id="IPR008971">
    <property type="entry name" value="HSP40/DnaJ_pept-bd"/>
</dbReference>
<dbReference type="SUPFAM" id="SSF49493">
    <property type="entry name" value="HSP40/DnaJ peptide-binding domain"/>
    <property type="match status" value="1"/>
</dbReference>
<dbReference type="GO" id="GO:0006457">
    <property type="term" value="P:protein folding"/>
    <property type="evidence" value="ECO:0007669"/>
    <property type="project" value="InterPro"/>
</dbReference>
<gene>
    <name evidence="2" type="ORF">S12H4_49026</name>
</gene>
<accession>X1TU70</accession>
<feature type="non-terminal residue" evidence="2">
    <location>
        <position position="1"/>
    </location>
</feature>
<proteinExistence type="predicted"/>
<reference evidence="2" key="1">
    <citation type="journal article" date="2014" name="Front. Microbiol.">
        <title>High frequency of phylogenetically diverse reductive dehalogenase-homologous genes in deep subseafloor sedimentary metagenomes.</title>
        <authorList>
            <person name="Kawai M."/>
            <person name="Futagami T."/>
            <person name="Toyoda A."/>
            <person name="Takaki Y."/>
            <person name="Nishi S."/>
            <person name="Hori S."/>
            <person name="Arai W."/>
            <person name="Tsubouchi T."/>
            <person name="Morono Y."/>
            <person name="Uchiyama I."/>
            <person name="Ito T."/>
            <person name="Fujiyama A."/>
            <person name="Inagaki F."/>
            <person name="Takami H."/>
        </authorList>
    </citation>
    <scope>NUCLEOTIDE SEQUENCE</scope>
    <source>
        <strain evidence="2">Expedition CK06-06</strain>
    </source>
</reference>
<dbReference type="AlphaFoldDB" id="X1TU70"/>
<evidence type="ECO:0000313" key="2">
    <source>
        <dbReference type="EMBL" id="GAJ08804.1"/>
    </source>
</evidence>
<dbReference type="EMBL" id="BARW01030701">
    <property type="protein sequence ID" value="GAJ08804.1"/>
    <property type="molecule type" value="Genomic_DNA"/>
</dbReference>
<organism evidence="2">
    <name type="scientific">marine sediment metagenome</name>
    <dbReference type="NCBI Taxonomy" id="412755"/>
    <lineage>
        <taxon>unclassified sequences</taxon>
        <taxon>metagenomes</taxon>
        <taxon>ecological metagenomes</taxon>
    </lineage>
</organism>
<dbReference type="Pfam" id="PF01556">
    <property type="entry name" value="DnaJ_C"/>
    <property type="match status" value="1"/>
</dbReference>
<dbReference type="GO" id="GO:0051082">
    <property type="term" value="F:unfolded protein binding"/>
    <property type="evidence" value="ECO:0007669"/>
    <property type="project" value="InterPro"/>
</dbReference>
<comment type="caution">
    <text evidence="2">The sequence shown here is derived from an EMBL/GenBank/DDBJ whole genome shotgun (WGS) entry which is preliminary data.</text>
</comment>
<dbReference type="InterPro" id="IPR002939">
    <property type="entry name" value="DnaJ_C"/>
</dbReference>
<evidence type="ECO:0000259" key="1">
    <source>
        <dbReference type="Pfam" id="PF01556"/>
    </source>
</evidence>
<dbReference type="Gene3D" id="2.60.260.20">
    <property type="entry name" value="Urease metallochaperone UreE, N-terminal domain"/>
    <property type="match status" value="1"/>
</dbReference>
<protein>
    <recommendedName>
        <fullName evidence="1">Chaperone DnaJ C-terminal domain-containing protein</fullName>
    </recommendedName>
</protein>
<name>X1TU70_9ZZZZ</name>
<sequence length="56" mass="6439">RETQNGRVFRMAGKGMPQLGNSNYGNMFAKVKVVLPTNLTEEEKKLFERLRSLRPT</sequence>
<feature type="domain" description="Chaperone DnaJ C-terminal" evidence="1">
    <location>
        <begin position="2"/>
        <end position="36"/>
    </location>
</feature>